<dbReference type="STRING" id="336983.ENSCANP00000001396"/>
<dbReference type="PANTHER" id="PTHR21533:SF17">
    <property type="entry name" value="PROTEIN CHIBBY HOMOLOG 3"/>
    <property type="match status" value="1"/>
</dbReference>
<dbReference type="RefSeq" id="XP_011811350.1">
    <property type="nucleotide sequence ID" value="XM_011955960.1"/>
</dbReference>
<dbReference type="CTD" id="646019"/>
<evidence type="ECO:0000313" key="3">
    <source>
        <dbReference type="Proteomes" id="UP000233080"/>
    </source>
</evidence>
<feature type="compositionally biased region" description="Basic and acidic residues" evidence="1">
    <location>
        <begin position="1"/>
        <end position="10"/>
    </location>
</feature>
<dbReference type="Ensembl" id="ENSCANT00000005673.1">
    <property type="protein sequence ID" value="ENSCANP00000001396.1"/>
    <property type="gene ID" value="ENSCANG00000005166.1"/>
</dbReference>
<evidence type="ECO:0008006" key="4">
    <source>
        <dbReference type="Google" id="ProtNLM"/>
    </source>
</evidence>
<dbReference type="GeneID" id="105521680"/>
<dbReference type="AlphaFoldDB" id="A0A2K5HAN0"/>
<feature type="region of interest" description="Disordered" evidence="1">
    <location>
        <begin position="1"/>
        <end position="49"/>
    </location>
</feature>
<dbReference type="PANTHER" id="PTHR21533">
    <property type="entry name" value="LEUCINE-RICH PROTEIN"/>
    <property type="match status" value="1"/>
</dbReference>
<dbReference type="Proteomes" id="UP000233080">
    <property type="component" value="Unassembled WGS sequence"/>
</dbReference>
<dbReference type="OMA" id="LMIEPRA"/>
<organism evidence="2 3">
    <name type="scientific">Colobus angolensis palliatus</name>
    <name type="common">Peters' Angolan colobus</name>
    <dbReference type="NCBI Taxonomy" id="336983"/>
    <lineage>
        <taxon>Eukaryota</taxon>
        <taxon>Metazoa</taxon>
        <taxon>Chordata</taxon>
        <taxon>Craniata</taxon>
        <taxon>Vertebrata</taxon>
        <taxon>Euteleostomi</taxon>
        <taxon>Mammalia</taxon>
        <taxon>Eutheria</taxon>
        <taxon>Euarchontoglires</taxon>
        <taxon>Primates</taxon>
        <taxon>Haplorrhini</taxon>
        <taxon>Catarrhini</taxon>
        <taxon>Cercopithecidae</taxon>
        <taxon>Colobinae</taxon>
        <taxon>Colobus</taxon>
    </lineage>
</organism>
<proteinExistence type="predicted"/>
<dbReference type="Pfam" id="PF14645">
    <property type="entry name" value="Chibby"/>
    <property type="match status" value="1"/>
</dbReference>
<dbReference type="KEGG" id="cang:105521680"/>
<name>A0A2K5HAN0_COLAP</name>
<feature type="compositionally biased region" description="Low complexity" evidence="1">
    <location>
        <begin position="31"/>
        <end position="48"/>
    </location>
</feature>
<evidence type="ECO:0000256" key="1">
    <source>
        <dbReference type="SAM" id="MobiDB-lite"/>
    </source>
</evidence>
<protein>
    <recommendedName>
        <fullName evidence="4">Chibby family member 3</fullName>
    </recommendedName>
</protein>
<reference evidence="2" key="2">
    <citation type="submission" date="2025-09" db="UniProtKB">
        <authorList>
            <consortium name="Ensembl"/>
        </authorList>
    </citation>
    <scope>IDENTIFICATION</scope>
</reference>
<keyword evidence="3" id="KW-1185">Reference proteome</keyword>
<dbReference type="OrthoDB" id="2145765at2759"/>
<reference evidence="2" key="1">
    <citation type="submission" date="2025-08" db="UniProtKB">
        <authorList>
            <consortium name="Ensembl"/>
        </authorList>
    </citation>
    <scope>IDENTIFICATION</scope>
</reference>
<dbReference type="InterPro" id="IPR028118">
    <property type="entry name" value="Chibby_fam"/>
</dbReference>
<dbReference type="CDD" id="cd07429">
    <property type="entry name" value="Cby_like"/>
    <property type="match status" value="1"/>
</dbReference>
<sequence length="242" mass="27404">MWASRDHLPEPDLGDAAPPGMPSSFWTFGVPQQPRSTSRQRSRGSPPSSCVPYKVHALATFECMATSHASRLWEQLQQFWADHISRPFSPRRPPLRRKSSLSTYLLNHNTRQAELGLAYGAPRVRLSNQAFVFRGGRWTTEGLLARTRSPPLPPTASSWKAQEQQTKSQVLLEEYNYLKLQKELLMDMMADTMARMQMLEEKLNPEVTPDGCDARAWQRKMHKRAGASGDVLIIPSCVLDSQ</sequence>
<evidence type="ECO:0000313" key="2">
    <source>
        <dbReference type="Ensembl" id="ENSCANP00000001396.1"/>
    </source>
</evidence>
<accession>A0A2K5HAN0</accession>